<feature type="chain" id="PRO_5045844712" evidence="2">
    <location>
        <begin position="17"/>
        <end position="146"/>
    </location>
</feature>
<organism evidence="3 4">
    <name type="scientific">Stylosanthes scabra</name>
    <dbReference type="NCBI Taxonomy" id="79078"/>
    <lineage>
        <taxon>Eukaryota</taxon>
        <taxon>Viridiplantae</taxon>
        <taxon>Streptophyta</taxon>
        <taxon>Embryophyta</taxon>
        <taxon>Tracheophyta</taxon>
        <taxon>Spermatophyta</taxon>
        <taxon>Magnoliopsida</taxon>
        <taxon>eudicotyledons</taxon>
        <taxon>Gunneridae</taxon>
        <taxon>Pentapetalae</taxon>
        <taxon>rosids</taxon>
        <taxon>fabids</taxon>
        <taxon>Fabales</taxon>
        <taxon>Fabaceae</taxon>
        <taxon>Papilionoideae</taxon>
        <taxon>50 kb inversion clade</taxon>
        <taxon>dalbergioids sensu lato</taxon>
        <taxon>Dalbergieae</taxon>
        <taxon>Pterocarpus clade</taxon>
        <taxon>Stylosanthes</taxon>
    </lineage>
</organism>
<accession>A0ABU6Y3L5</accession>
<evidence type="ECO:0000313" key="3">
    <source>
        <dbReference type="EMBL" id="MED6204594.1"/>
    </source>
</evidence>
<comment type="caution">
    <text evidence="3">The sequence shown here is derived from an EMBL/GenBank/DDBJ whole genome shotgun (WGS) entry which is preliminary data.</text>
</comment>
<keyword evidence="2" id="KW-0732">Signal</keyword>
<evidence type="ECO:0000313" key="4">
    <source>
        <dbReference type="Proteomes" id="UP001341840"/>
    </source>
</evidence>
<keyword evidence="1" id="KW-1133">Transmembrane helix</keyword>
<feature type="transmembrane region" description="Helical" evidence="1">
    <location>
        <begin position="98"/>
        <end position="117"/>
    </location>
</feature>
<protein>
    <submittedName>
        <fullName evidence="3">Uncharacterized protein</fullName>
    </submittedName>
</protein>
<gene>
    <name evidence="3" type="ORF">PIB30_010448</name>
</gene>
<dbReference type="Proteomes" id="UP001341840">
    <property type="component" value="Unassembled WGS sequence"/>
</dbReference>
<sequence>MRLVFASLSFIGVILSNEDNRFLKCVKLVEDVTDVVRQALPVNPYEEHQVAMLTYLIAKICSAIARGANPSLVTATLLIFSSVIGFEAILWVVVAAQLLWFVIINVTILFVAVICFYKEMYNLLTTKTQESKDTPDHTVGLESQGP</sequence>
<keyword evidence="1" id="KW-0812">Transmembrane</keyword>
<keyword evidence="4" id="KW-1185">Reference proteome</keyword>
<reference evidence="3 4" key="1">
    <citation type="journal article" date="2023" name="Plants (Basel)">
        <title>Bridging the Gap: Combining Genomics and Transcriptomics Approaches to Understand Stylosanthes scabra, an Orphan Legume from the Brazilian Caatinga.</title>
        <authorList>
            <person name="Ferreira-Neto J.R.C."/>
            <person name="da Silva M.D."/>
            <person name="Binneck E."/>
            <person name="de Melo N.F."/>
            <person name="da Silva R.H."/>
            <person name="de Melo A.L.T.M."/>
            <person name="Pandolfi V."/>
            <person name="Bustamante F.O."/>
            <person name="Brasileiro-Vidal A.C."/>
            <person name="Benko-Iseppon A.M."/>
        </authorList>
    </citation>
    <scope>NUCLEOTIDE SEQUENCE [LARGE SCALE GENOMIC DNA]</scope>
    <source>
        <tissue evidence="3">Leaves</tissue>
    </source>
</reference>
<evidence type="ECO:0000256" key="1">
    <source>
        <dbReference type="SAM" id="Phobius"/>
    </source>
</evidence>
<evidence type="ECO:0000256" key="2">
    <source>
        <dbReference type="SAM" id="SignalP"/>
    </source>
</evidence>
<name>A0ABU6Y3L5_9FABA</name>
<feature type="signal peptide" evidence="2">
    <location>
        <begin position="1"/>
        <end position="16"/>
    </location>
</feature>
<feature type="transmembrane region" description="Helical" evidence="1">
    <location>
        <begin position="72"/>
        <end position="92"/>
    </location>
</feature>
<dbReference type="EMBL" id="JASCZI010241680">
    <property type="protein sequence ID" value="MED6204594.1"/>
    <property type="molecule type" value="Genomic_DNA"/>
</dbReference>
<proteinExistence type="predicted"/>
<keyword evidence="1" id="KW-0472">Membrane</keyword>